<dbReference type="FunFam" id="1.20.58.530:FF:000002">
    <property type="entry name" value="Class V myosin"/>
    <property type="match status" value="1"/>
</dbReference>
<dbReference type="InterPro" id="IPR058662">
    <property type="entry name" value="Myo5a/b_dom"/>
</dbReference>
<evidence type="ECO:0000256" key="1">
    <source>
        <dbReference type="ARBA" id="ARBA00008314"/>
    </source>
</evidence>
<keyword evidence="8 11" id="KW-0518">Myosin</keyword>
<feature type="binding site" evidence="11">
    <location>
        <begin position="157"/>
        <end position="164"/>
    </location>
    <ligand>
        <name>ATP</name>
        <dbReference type="ChEBI" id="CHEBI:30616"/>
    </ligand>
</feature>
<sequence>KSSGKLVWIPDPDDVWRSAEIIKDYKEGDKSLQLKLEDETLYEYPIDLQGNELPFLRNPDILVGQNDLTALSYLHEPAVLHNLKVRFLESNHIYTYCGIVLVAINPYEQLPIYEQDVIYAYSGQNMGDMDPHIFAVAEEAYKQMAREEKNQSIIVSGESGAGKTVSAKYAMRFFATVGGSASETNIEAKVLASSPIMEAIGNAKTTRNDNSSRFGKYIQIGFDKRFHIIGANMRTYLLEKSRVVFQAEDERNYHIFYQLCASASLPEFKDLGLTCAEDFFYTSQGGDTSIDGVDDADDFEKTRHAFTLLGVKESHQMIIFRIIAAILHLGNLEIQGERDGEACSVSSEDEHLSNFCSLLGVEHSQMQHWLCHRKLVTTAETYVKSMSLHQVVNARNALAKHIYAQLFNWIVQHINKALHTTVKQHSFIGVLDIYGFETFEVNSFEQFCINYANEKLQQQFNSHVFKLEQEEYMKEEIPWTLIDFYDNQPCIDLIEAKLGILDLLDEECKVPKGTDQNWAQKLYDRHAASQHFQKPRMSNTSFIVLHFADKVEYQSEGFLEKNRDTVYEEQINILKASKYQMVADLFQEEDTVPTTAVGKGAPRISVRSARPAFKAANKEHRKTVGHQFRNSLHLLMETLNATTPHYVRCIKPNDEKLPFKFDPKRAVQQLRACGVLETIRISAAGFPSRWSYPDFFNRYRVLMNKRDLSKNDKRQICQTLLEDLIKDPDKFQFGRTKIFFRAGQVAYLEKLRADKFRAATIMIQKTVRGWLQRTKYQRLRRATLVLQRYARGCLARRLAEHLRRTRAAIILQKQYRMLRIRRAFQRIRNATLTIQAFARGMFVKRIYHQMLIEHKAIILQKYVRGWLARVRFRRLRAAAVVLQCHLRRLRAQRQLRALRIEARSAQHLKKLNIGMENKVVQLQRKVDEQNKEYKLLNEQLSMLTSAHSSEVEKLKKELQQYQQSQRGDDNQLLSLQGEMEQLRMELEKAHGEREVIEDSHGKEKDLLRKRISDLEEENALLKQEKEELNRRILCQSEDEFARNTVEENIQMKKELEEERSRYQNLVKEYSSLEQRYDNLRDEMTIIKQAPGHRRNPSNQSSLESDSNNPSICTSEIGDTEDVIQQVEEVGMEKAAMDMTLFLKLQKRVRELELERKKLQTQLEKKEQERQKSQARGIFSWTLIFHICNWLSLIRQELESENKKLKNELNELRKAIADHATQNNSSNDMRDSYNLLLNQLKSANEELEVRKEEVLILRSQIMKAAQQKDMGKNMESISPNASWPNSDRHVDQEDAIEAYQGMCETNRKTEDWGYLNEDGELGLAYQGLKQVARLLEAQLQDQRREHEEEMEALRNQVDLMQEELEKQQQAFLQTLQLSPEVQVEFGLQQEITRLTNENLDLKELLEKLEKNEKKLKKQLKIYMKKIQDFEASQTMVPVERRSHERNMQVAVQRKEKDFQGMLEYYKEDEPLLIRNLITDLKPQAVSATVPCLPAYILYMCIRHADYINDDQKVHSLLTSTINGVKKVLKKHHDDFEMTSFWLANTCRLLHCLKQYSGEEGFMTQNTAKQNEHCLKNFDLTEYRQVLGHLSIQIYQQLINIAGGILQPMIVPAVLENESIQGLSSVKPMGYRKYSSAVAEGDSSYSLDEMIRQLNTFHSIMCDQGLDPEIIQQVFKQLFYMINAVALNNLLLRKDVCSWSTGMQLRFNISQLEEWLRGKNLQQSGAAQTLEPLIQAAQLLQLKKKTSEDAEAICSLCTSLTTQQIVKILNLYTPVNEFEERVTVAFIRNIQKHLQERNDPPQLLLDFKHMFPVLFPFNPSAITMDSIHLPASLNLDFLNKV</sequence>
<evidence type="ECO:0000256" key="6">
    <source>
        <dbReference type="ARBA" id="ARBA00022860"/>
    </source>
</evidence>
<dbReference type="PROSITE" id="PS51844">
    <property type="entry name" value="SH3_LIKE"/>
    <property type="match status" value="1"/>
</dbReference>
<dbReference type="PROSITE" id="PS51126">
    <property type="entry name" value="DILUTE"/>
    <property type="match status" value="1"/>
</dbReference>
<evidence type="ECO:0000256" key="12">
    <source>
        <dbReference type="SAM" id="Coils"/>
    </source>
</evidence>
<keyword evidence="9 11" id="KW-0505">Motor protein</keyword>
<dbReference type="Gene3D" id="3.40.850.10">
    <property type="entry name" value="Kinesin motor domain"/>
    <property type="match status" value="1"/>
</dbReference>
<dbReference type="GO" id="GO:0016020">
    <property type="term" value="C:membrane"/>
    <property type="evidence" value="ECO:0007669"/>
    <property type="project" value="TreeGrafter"/>
</dbReference>
<dbReference type="PANTHER" id="PTHR13140:SF356">
    <property type="entry name" value="UNCONVENTIONAL MYOSIN-VB"/>
    <property type="match status" value="1"/>
</dbReference>
<accession>A0A8C3EHD5</accession>
<feature type="compositionally biased region" description="Polar residues" evidence="13">
    <location>
        <begin position="1096"/>
        <end position="1113"/>
    </location>
</feature>
<keyword evidence="2" id="KW-0597">Phosphoprotein</keyword>
<dbReference type="CDD" id="cd01380">
    <property type="entry name" value="MYSc_Myo5"/>
    <property type="match status" value="1"/>
</dbReference>
<dbReference type="InterPro" id="IPR000048">
    <property type="entry name" value="IQ_motif_EF-hand-BS"/>
</dbReference>
<keyword evidence="5 11" id="KW-0067">ATP-binding</keyword>
<dbReference type="Gene3D" id="1.20.120.720">
    <property type="entry name" value="Myosin VI head, motor domain, U50 subdomain"/>
    <property type="match status" value="1"/>
</dbReference>
<dbReference type="FunFam" id="1.10.10.820:FF:000001">
    <property type="entry name" value="Myosin heavy chain"/>
    <property type="match status" value="1"/>
</dbReference>
<keyword evidence="6" id="KW-0112">Calmodulin-binding</keyword>
<dbReference type="GO" id="GO:0005516">
    <property type="term" value="F:calmodulin binding"/>
    <property type="evidence" value="ECO:0007669"/>
    <property type="project" value="UniProtKB-KW"/>
</dbReference>
<feature type="region of interest" description="Disordered" evidence="13">
    <location>
        <begin position="1088"/>
        <end position="1116"/>
    </location>
</feature>
<dbReference type="GO" id="GO:0000146">
    <property type="term" value="F:microfilament motor activity"/>
    <property type="evidence" value="ECO:0007669"/>
    <property type="project" value="TreeGrafter"/>
</dbReference>
<gene>
    <name evidence="14" type="primary">MYO5B</name>
</gene>
<dbReference type="GO" id="GO:0098685">
    <property type="term" value="C:Schaffer collateral - CA1 synapse"/>
    <property type="evidence" value="ECO:0007669"/>
    <property type="project" value="UniProtKB-ARBA"/>
</dbReference>
<comment type="similarity">
    <text evidence="1 11">Belongs to the TRAFAC class myosin-kinesin ATPase superfamily. Myosin family.</text>
</comment>
<keyword evidence="3" id="KW-0677">Repeat</keyword>
<feature type="coiled-coil region" evidence="12">
    <location>
        <begin position="1141"/>
        <end position="1259"/>
    </location>
</feature>
<dbReference type="InterPro" id="IPR002710">
    <property type="entry name" value="Dilute_dom"/>
</dbReference>
<dbReference type="Pfam" id="PF25966">
    <property type="entry name" value="Myo5a"/>
    <property type="match status" value="1"/>
</dbReference>
<evidence type="ECO:0000256" key="7">
    <source>
        <dbReference type="ARBA" id="ARBA00023054"/>
    </source>
</evidence>
<dbReference type="InterPro" id="IPR037990">
    <property type="entry name" value="Myo5b_CBD"/>
</dbReference>
<dbReference type="Gene3D" id="1.10.10.820">
    <property type="match status" value="1"/>
</dbReference>
<evidence type="ECO:0000256" key="5">
    <source>
        <dbReference type="ARBA" id="ARBA00022840"/>
    </source>
</evidence>
<dbReference type="InterPro" id="IPR027417">
    <property type="entry name" value="P-loop_NTPase"/>
</dbReference>
<dbReference type="InterPro" id="IPR004009">
    <property type="entry name" value="SH3_Myosin"/>
</dbReference>
<dbReference type="FunFam" id="1.20.5.190:FF:000001">
    <property type="entry name" value="unconventional myosin-Va"/>
    <property type="match status" value="1"/>
</dbReference>
<dbReference type="SMART" id="SM00015">
    <property type="entry name" value="IQ"/>
    <property type="match status" value="6"/>
</dbReference>
<name>A0A8C3EHD5_CORMO</name>
<evidence type="ECO:0000256" key="8">
    <source>
        <dbReference type="ARBA" id="ARBA00023123"/>
    </source>
</evidence>
<dbReference type="Gene3D" id="6.20.240.20">
    <property type="match status" value="1"/>
</dbReference>
<dbReference type="PROSITE" id="PS50096">
    <property type="entry name" value="IQ"/>
    <property type="match status" value="5"/>
</dbReference>
<dbReference type="FunFam" id="3.30.70.1590:FF:000003">
    <property type="entry name" value="Myosin-Va isoform 1"/>
    <property type="match status" value="1"/>
</dbReference>
<keyword evidence="15" id="KW-1185">Reference proteome</keyword>
<dbReference type="GO" id="GO:0007015">
    <property type="term" value="P:actin filament organization"/>
    <property type="evidence" value="ECO:0007669"/>
    <property type="project" value="TreeGrafter"/>
</dbReference>
<dbReference type="InterPro" id="IPR036961">
    <property type="entry name" value="Kinesin_motor_dom_sf"/>
</dbReference>
<reference evidence="14" key="2">
    <citation type="submission" date="2025-08" db="UniProtKB">
        <authorList>
            <consortium name="Ensembl"/>
        </authorList>
    </citation>
    <scope>IDENTIFICATION</scope>
</reference>
<evidence type="ECO:0000256" key="10">
    <source>
        <dbReference type="ARBA" id="ARBA00023203"/>
    </source>
</evidence>
<dbReference type="CDD" id="cd15477">
    <property type="entry name" value="Myo5b_CBD"/>
    <property type="match status" value="1"/>
</dbReference>
<dbReference type="SMART" id="SM00242">
    <property type="entry name" value="MYSc"/>
    <property type="match status" value="1"/>
</dbReference>
<dbReference type="PRINTS" id="PR00193">
    <property type="entry name" value="MYOSINHEAVY"/>
</dbReference>
<feature type="coiled-coil region" evidence="12">
    <location>
        <begin position="1324"/>
        <end position="1431"/>
    </location>
</feature>
<evidence type="ECO:0000256" key="3">
    <source>
        <dbReference type="ARBA" id="ARBA00022737"/>
    </source>
</evidence>
<dbReference type="PANTHER" id="PTHR13140">
    <property type="entry name" value="MYOSIN"/>
    <property type="match status" value="1"/>
</dbReference>
<accession>A0A8U7P2K1</accession>
<dbReference type="FunFam" id="1.20.120.720:FF:000016">
    <property type="entry name" value="Myosin VB"/>
    <property type="match status" value="1"/>
</dbReference>
<keyword evidence="10 11" id="KW-0009">Actin-binding</keyword>
<dbReference type="SMART" id="SM01132">
    <property type="entry name" value="DIL"/>
    <property type="match status" value="1"/>
</dbReference>
<dbReference type="Pfam" id="PF00612">
    <property type="entry name" value="IQ"/>
    <property type="match status" value="4"/>
</dbReference>
<dbReference type="InterPro" id="IPR001609">
    <property type="entry name" value="Myosin_head_motor_dom-like"/>
</dbReference>
<protein>
    <submittedName>
        <fullName evidence="14">Myosin VB</fullName>
    </submittedName>
</protein>
<dbReference type="InterPro" id="IPR036103">
    <property type="entry name" value="MYSc_Myo5"/>
</dbReference>
<dbReference type="GO" id="GO:0016459">
    <property type="term" value="C:myosin complex"/>
    <property type="evidence" value="ECO:0007669"/>
    <property type="project" value="UniProtKB-KW"/>
</dbReference>
<reference evidence="14" key="3">
    <citation type="submission" date="2025-09" db="UniProtKB">
        <authorList>
            <consortium name="Ensembl"/>
        </authorList>
    </citation>
    <scope>IDENTIFICATION</scope>
</reference>
<dbReference type="GO" id="GO:0005737">
    <property type="term" value="C:cytoplasm"/>
    <property type="evidence" value="ECO:0007669"/>
    <property type="project" value="TreeGrafter"/>
</dbReference>
<dbReference type="Gene3D" id="1.20.5.190">
    <property type="match status" value="3"/>
</dbReference>
<reference evidence="15" key="1">
    <citation type="submission" date="2019-10" db="EMBL/GenBank/DDBJ databases">
        <title>Corvus moneduloides (New Caledonian crow) genome, bCorMon1, primary haplotype.</title>
        <authorList>
            <person name="Rutz C."/>
            <person name="Fungtammasan C."/>
            <person name="Mountcastle J."/>
            <person name="Formenti G."/>
            <person name="Chow W."/>
            <person name="Howe K."/>
            <person name="Steele M.P."/>
            <person name="Fernandes J."/>
            <person name="Gilbert M.T.P."/>
            <person name="Fedrigo O."/>
            <person name="Jarvis E.D."/>
            <person name="Gemmell N."/>
        </authorList>
    </citation>
    <scope>NUCLEOTIDE SEQUENCE [LARGE SCALE GENOMIC DNA]</scope>
</reference>
<dbReference type="SUPFAM" id="SSF52540">
    <property type="entry name" value="P-loop containing nucleoside triphosphate hydrolases"/>
    <property type="match status" value="2"/>
</dbReference>
<dbReference type="Pfam" id="PF01843">
    <property type="entry name" value="DIL"/>
    <property type="match status" value="1"/>
</dbReference>
<keyword evidence="4 11" id="KW-0547">Nucleotide-binding</keyword>
<dbReference type="PROSITE" id="PS51456">
    <property type="entry name" value="MYOSIN_MOTOR"/>
    <property type="match status" value="1"/>
</dbReference>
<evidence type="ECO:0000256" key="4">
    <source>
        <dbReference type="ARBA" id="ARBA00022741"/>
    </source>
</evidence>
<dbReference type="Proteomes" id="UP000694553">
    <property type="component" value="Unassembled WGS sequence"/>
</dbReference>
<evidence type="ECO:0000313" key="15">
    <source>
        <dbReference type="Proteomes" id="UP000694553"/>
    </source>
</evidence>
<evidence type="ECO:0000256" key="9">
    <source>
        <dbReference type="ARBA" id="ARBA00023175"/>
    </source>
</evidence>
<dbReference type="Pfam" id="PF00063">
    <property type="entry name" value="Myosin_head"/>
    <property type="match status" value="1"/>
</dbReference>
<proteinExistence type="inferred from homology"/>
<evidence type="ECO:0000313" key="14">
    <source>
        <dbReference type="Ensembl" id="ENSCMUP00000021745.2"/>
    </source>
</evidence>
<keyword evidence="7 12" id="KW-0175">Coiled coil</keyword>
<evidence type="ECO:0000256" key="11">
    <source>
        <dbReference type="PROSITE-ProRule" id="PRU00782"/>
    </source>
</evidence>
<evidence type="ECO:0000256" key="2">
    <source>
        <dbReference type="ARBA" id="ARBA00022553"/>
    </source>
</evidence>
<feature type="region of interest" description="Actin-binding" evidence="11">
    <location>
        <begin position="632"/>
        <end position="654"/>
    </location>
</feature>
<dbReference type="GO" id="GO:0051015">
    <property type="term" value="F:actin filament binding"/>
    <property type="evidence" value="ECO:0007669"/>
    <property type="project" value="TreeGrafter"/>
</dbReference>
<dbReference type="Gene3D" id="1.20.58.530">
    <property type="match status" value="1"/>
</dbReference>
<organism evidence="14 15">
    <name type="scientific">Corvus moneduloides</name>
    <name type="common">New Caledonian crow</name>
    <dbReference type="NCBI Taxonomy" id="1196302"/>
    <lineage>
        <taxon>Eukaryota</taxon>
        <taxon>Metazoa</taxon>
        <taxon>Chordata</taxon>
        <taxon>Craniata</taxon>
        <taxon>Vertebrata</taxon>
        <taxon>Euteleostomi</taxon>
        <taxon>Archelosauria</taxon>
        <taxon>Archosauria</taxon>
        <taxon>Dinosauria</taxon>
        <taxon>Saurischia</taxon>
        <taxon>Theropoda</taxon>
        <taxon>Coelurosauria</taxon>
        <taxon>Aves</taxon>
        <taxon>Neognathae</taxon>
        <taxon>Neoaves</taxon>
        <taxon>Telluraves</taxon>
        <taxon>Australaves</taxon>
        <taxon>Passeriformes</taxon>
        <taxon>Corvoidea</taxon>
        <taxon>Corvidae</taxon>
        <taxon>Corvus</taxon>
    </lineage>
</organism>
<evidence type="ECO:0000256" key="13">
    <source>
        <dbReference type="SAM" id="MobiDB-lite"/>
    </source>
</evidence>
<dbReference type="GO" id="GO:0005524">
    <property type="term" value="F:ATP binding"/>
    <property type="evidence" value="ECO:0007669"/>
    <property type="project" value="UniProtKB-UniRule"/>
</dbReference>
<dbReference type="Ensembl" id="ENSCMUT00000023345.2">
    <property type="protein sequence ID" value="ENSCMUP00000021745.2"/>
    <property type="gene ID" value="ENSCMUG00000004406.2"/>
</dbReference>